<dbReference type="InterPro" id="IPR001851">
    <property type="entry name" value="ABC_transp_permease"/>
</dbReference>
<keyword evidence="2" id="KW-1003">Cell membrane</keyword>
<keyword evidence="3 7" id="KW-0812">Transmembrane</keyword>
<evidence type="ECO:0000256" key="3">
    <source>
        <dbReference type="ARBA" id="ARBA00022692"/>
    </source>
</evidence>
<keyword evidence="4 7" id="KW-1133">Transmembrane helix</keyword>
<comment type="subcellular location">
    <subcellularLocation>
        <location evidence="1">Cell membrane</location>
        <topology evidence="1">Multi-pass membrane protein</topology>
    </subcellularLocation>
</comment>
<sequence>MYAIVGLTIVCVALMYAFVRSKYGRAIKAIRDDEIASEAAGINTTYYKVLAFTVSAFFAGVAGAVFAHRGLGTLQTSDFTFVKSTEYVLMVVLGGMGSLTGSIISAVVLSILPEALRAFAQYRMLIYAFLLVLMMLFRPIGLCGTWEFSLLDTLRGIRGHKPKKPQAPAAVKREEVSEDA</sequence>
<dbReference type="PANTHER" id="PTHR30482">
    <property type="entry name" value="HIGH-AFFINITY BRANCHED-CHAIN AMINO ACID TRANSPORT SYSTEM PERMEASE"/>
    <property type="match status" value="1"/>
</dbReference>
<feature type="transmembrane region" description="Helical" evidence="7">
    <location>
        <begin position="124"/>
        <end position="148"/>
    </location>
</feature>
<dbReference type="PANTHER" id="PTHR30482:SF10">
    <property type="entry name" value="HIGH-AFFINITY BRANCHED-CHAIN AMINO ACID TRANSPORT PROTEIN BRAE"/>
    <property type="match status" value="1"/>
</dbReference>
<feature type="compositionally biased region" description="Basic and acidic residues" evidence="6">
    <location>
        <begin position="171"/>
        <end position="180"/>
    </location>
</feature>
<proteinExistence type="predicted"/>
<keyword evidence="5 7" id="KW-0472">Membrane</keyword>
<evidence type="ECO:0000256" key="2">
    <source>
        <dbReference type="ARBA" id="ARBA00022475"/>
    </source>
</evidence>
<feature type="transmembrane region" description="Helical" evidence="7">
    <location>
        <begin position="87"/>
        <end position="112"/>
    </location>
</feature>
<dbReference type="GO" id="GO:0005886">
    <property type="term" value="C:plasma membrane"/>
    <property type="evidence" value="ECO:0007669"/>
    <property type="project" value="UniProtKB-SubCell"/>
</dbReference>
<evidence type="ECO:0000256" key="1">
    <source>
        <dbReference type="ARBA" id="ARBA00004651"/>
    </source>
</evidence>
<protein>
    <recommendedName>
        <fullName evidence="9">High-affinity branched-chain amino acid transport system permease protein LivH</fullName>
    </recommendedName>
</protein>
<reference evidence="8" key="1">
    <citation type="submission" date="2019-08" db="EMBL/GenBank/DDBJ databases">
        <authorList>
            <person name="Kucharzyk K."/>
            <person name="Murdoch R.W."/>
            <person name="Higgins S."/>
            <person name="Loffler F."/>
        </authorList>
    </citation>
    <scope>NUCLEOTIDE SEQUENCE</scope>
</reference>
<evidence type="ECO:0000313" key="8">
    <source>
        <dbReference type="EMBL" id="MPN10307.1"/>
    </source>
</evidence>
<evidence type="ECO:0000256" key="5">
    <source>
        <dbReference type="ARBA" id="ARBA00023136"/>
    </source>
</evidence>
<dbReference type="EMBL" id="VSSQ01056449">
    <property type="protein sequence ID" value="MPN10307.1"/>
    <property type="molecule type" value="Genomic_DNA"/>
</dbReference>
<evidence type="ECO:0000256" key="4">
    <source>
        <dbReference type="ARBA" id="ARBA00022989"/>
    </source>
</evidence>
<evidence type="ECO:0008006" key="9">
    <source>
        <dbReference type="Google" id="ProtNLM"/>
    </source>
</evidence>
<dbReference type="Pfam" id="PF02653">
    <property type="entry name" value="BPD_transp_2"/>
    <property type="match status" value="1"/>
</dbReference>
<gene>
    <name evidence="8" type="ORF">SDC9_157602</name>
</gene>
<evidence type="ECO:0000256" key="6">
    <source>
        <dbReference type="SAM" id="MobiDB-lite"/>
    </source>
</evidence>
<organism evidence="8">
    <name type="scientific">bioreactor metagenome</name>
    <dbReference type="NCBI Taxonomy" id="1076179"/>
    <lineage>
        <taxon>unclassified sequences</taxon>
        <taxon>metagenomes</taxon>
        <taxon>ecological metagenomes</taxon>
    </lineage>
</organism>
<dbReference type="InterPro" id="IPR043428">
    <property type="entry name" value="LivM-like"/>
</dbReference>
<evidence type="ECO:0000256" key="7">
    <source>
        <dbReference type="SAM" id="Phobius"/>
    </source>
</evidence>
<dbReference type="AlphaFoldDB" id="A0A645F7W4"/>
<dbReference type="GO" id="GO:0015658">
    <property type="term" value="F:branched-chain amino acid transmembrane transporter activity"/>
    <property type="evidence" value="ECO:0007669"/>
    <property type="project" value="InterPro"/>
</dbReference>
<comment type="caution">
    <text evidence="8">The sequence shown here is derived from an EMBL/GenBank/DDBJ whole genome shotgun (WGS) entry which is preliminary data.</text>
</comment>
<accession>A0A645F7W4</accession>
<feature type="region of interest" description="Disordered" evidence="6">
    <location>
        <begin position="160"/>
        <end position="180"/>
    </location>
</feature>
<dbReference type="CDD" id="cd06581">
    <property type="entry name" value="TM_PBP1_LivM_like"/>
    <property type="match status" value="1"/>
</dbReference>
<feature type="transmembrane region" description="Helical" evidence="7">
    <location>
        <begin position="50"/>
        <end position="67"/>
    </location>
</feature>
<name>A0A645F7W4_9ZZZZ</name>